<keyword evidence="3" id="KW-1185">Reference proteome</keyword>
<keyword evidence="1" id="KW-1133">Transmembrane helix</keyword>
<dbReference type="Proteomes" id="UP000707138">
    <property type="component" value="Unassembled WGS sequence"/>
</dbReference>
<evidence type="ECO:0000313" key="2">
    <source>
        <dbReference type="EMBL" id="MBM6913682.1"/>
    </source>
</evidence>
<sequence>MQILRYIGKLILAICTVLWLLLTVLASASYAIMCFIIWGSVCFLCIWSFVYLIFFSFTSHPSTITVTVVSIIFSVVAAIGIYATEIMPDIDEEEQISKERNIP</sequence>
<evidence type="ECO:0000256" key="1">
    <source>
        <dbReference type="SAM" id="Phobius"/>
    </source>
</evidence>
<protein>
    <submittedName>
        <fullName evidence="2">Uncharacterized protein</fullName>
    </submittedName>
</protein>
<feature type="transmembrane region" description="Helical" evidence="1">
    <location>
        <begin position="36"/>
        <end position="57"/>
    </location>
</feature>
<name>A0ABS2GJL1_9FIRM</name>
<dbReference type="RefSeq" id="WP_205088529.1">
    <property type="nucleotide sequence ID" value="NZ_JACJLA010000032.1"/>
</dbReference>
<organism evidence="2 3">
    <name type="scientific">Veillonella magna</name>
    <dbReference type="NCBI Taxonomy" id="464322"/>
    <lineage>
        <taxon>Bacteria</taxon>
        <taxon>Bacillati</taxon>
        <taxon>Bacillota</taxon>
        <taxon>Negativicutes</taxon>
        <taxon>Veillonellales</taxon>
        <taxon>Veillonellaceae</taxon>
        <taxon>Veillonella</taxon>
    </lineage>
</organism>
<gene>
    <name evidence="2" type="ORF">H6A01_10235</name>
</gene>
<feature type="transmembrane region" description="Helical" evidence="1">
    <location>
        <begin position="64"/>
        <end position="83"/>
    </location>
</feature>
<keyword evidence="1" id="KW-0812">Transmembrane</keyword>
<accession>A0ABS2GJL1</accession>
<comment type="caution">
    <text evidence="2">The sequence shown here is derived from an EMBL/GenBank/DDBJ whole genome shotgun (WGS) entry which is preliminary data.</text>
</comment>
<keyword evidence="1" id="KW-0472">Membrane</keyword>
<reference evidence="2 3" key="1">
    <citation type="journal article" date="2021" name="Sci. Rep.">
        <title>The distribution of antibiotic resistance genes in chicken gut microbiota commensals.</title>
        <authorList>
            <person name="Juricova H."/>
            <person name="Matiasovicova J."/>
            <person name="Kubasova T."/>
            <person name="Cejkova D."/>
            <person name="Rychlik I."/>
        </authorList>
    </citation>
    <scope>NUCLEOTIDE SEQUENCE [LARGE SCALE GENOMIC DNA]</scope>
    <source>
        <strain evidence="2 3">An537</strain>
    </source>
</reference>
<dbReference type="EMBL" id="JACJLA010000032">
    <property type="protein sequence ID" value="MBM6913682.1"/>
    <property type="molecule type" value="Genomic_DNA"/>
</dbReference>
<proteinExistence type="predicted"/>
<evidence type="ECO:0000313" key="3">
    <source>
        <dbReference type="Proteomes" id="UP000707138"/>
    </source>
</evidence>